<reference evidence="3" key="1">
    <citation type="submission" date="2015-06" db="EMBL/GenBank/DDBJ databases">
        <title>Expansion of signal transduction pathways in fungi by whole-genome duplication.</title>
        <authorList>
            <consortium name="DOE Joint Genome Institute"/>
            <person name="Corrochano L.M."/>
            <person name="Kuo A."/>
            <person name="Marcet-Houben M."/>
            <person name="Polaino S."/>
            <person name="Salamov A."/>
            <person name="Villalobos J.M."/>
            <person name="Alvarez M.I."/>
            <person name="Avalos J."/>
            <person name="Benito E.P."/>
            <person name="Benoit I."/>
            <person name="Burger G."/>
            <person name="Camino L.P."/>
            <person name="Canovas D."/>
            <person name="Cerda-Olmedo E."/>
            <person name="Cheng J.-F."/>
            <person name="Dominguez A."/>
            <person name="Elias M."/>
            <person name="Eslava A.P."/>
            <person name="Glaser F."/>
            <person name="Grimwood J."/>
            <person name="Gutierrez G."/>
            <person name="Heitman J."/>
            <person name="Henrissat B."/>
            <person name="Iturriaga E.A."/>
            <person name="Lang B.F."/>
            <person name="Lavin J.L."/>
            <person name="Lee S."/>
            <person name="Li W."/>
            <person name="Lindquist E."/>
            <person name="Lopez-Garcia S."/>
            <person name="Luque E.M."/>
            <person name="Marcos A.T."/>
            <person name="Martin J."/>
            <person name="McCluskey K."/>
            <person name="Medina H.R."/>
            <person name="Miralles-Duran A."/>
            <person name="Miyazaki A."/>
            <person name="Munoz-Torres E."/>
            <person name="Oguiza J.A."/>
            <person name="Ohm R."/>
            <person name="Olmedo M."/>
            <person name="Orejas M."/>
            <person name="Ortiz-Castellanos L."/>
            <person name="Pisabarro A.G."/>
            <person name="Rodriguez-Romero J."/>
            <person name="Ruiz-Herrera J."/>
            <person name="Ruiz-Vazquez R."/>
            <person name="Sanz C."/>
            <person name="Schackwitz W."/>
            <person name="Schmutz J."/>
            <person name="Shahriari M."/>
            <person name="Shelest E."/>
            <person name="Silva-Franco F."/>
            <person name="Soanes D."/>
            <person name="Syed K."/>
            <person name="Tagua V.G."/>
            <person name="Talbot N.J."/>
            <person name="Thon M."/>
            <person name="De vries R.P."/>
            <person name="Wiebenga A."/>
            <person name="Yadav J.S."/>
            <person name="Braun E.L."/>
            <person name="Baker S."/>
            <person name="Garre V."/>
            <person name="Horwitz B."/>
            <person name="Torres-Martinez S."/>
            <person name="Idnurm A."/>
            <person name="Herrera-Estrella A."/>
            <person name="Gabaldon T."/>
            <person name="Grigoriev I.V."/>
        </authorList>
    </citation>
    <scope>NUCLEOTIDE SEQUENCE [LARGE SCALE GENOMIC DNA]</scope>
    <source>
        <strain evidence="3">NRRL 1555(-)</strain>
    </source>
</reference>
<feature type="domain" description="F-box" evidence="1">
    <location>
        <begin position="1"/>
        <end position="44"/>
    </location>
</feature>
<dbReference type="OrthoDB" id="2243238at2759"/>
<organism evidence="2 3">
    <name type="scientific">Phycomyces blakesleeanus (strain ATCC 8743b / DSM 1359 / FGSC 10004 / NBRC 33097 / NRRL 1555)</name>
    <dbReference type="NCBI Taxonomy" id="763407"/>
    <lineage>
        <taxon>Eukaryota</taxon>
        <taxon>Fungi</taxon>
        <taxon>Fungi incertae sedis</taxon>
        <taxon>Mucoromycota</taxon>
        <taxon>Mucoromycotina</taxon>
        <taxon>Mucoromycetes</taxon>
        <taxon>Mucorales</taxon>
        <taxon>Phycomycetaceae</taxon>
        <taxon>Phycomyces</taxon>
    </lineage>
</organism>
<dbReference type="Gene3D" id="3.80.10.10">
    <property type="entry name" value="Ribonuclease Inhibitor"/>
    <property type="match status" value="1"/>
</dbReference>
<dbReference type="Proteomes" id="UP000077315">
    <property type="component" value="Unassembled WGS sequence"/>
</dbReference>
<dbReference type="AlphaFoldDB" id="A0A162ZGX5"/>
<dbReference type="RefSeq" id="XP_018284681.1">
    <property type="nucleotide sequence ID" value="XM_018442564.1"/>
</dbReference>
<sequence>MVPSLPYEILHRIAINFKGSNILKYALVCKQWKEPFLHVLWYSQRVDKSSVNNICDKSYQGYIYLRNAHRIRELRMEDPELDDVNYISAIQQIYYNINRLDYLETYQKGRLYQLIDWNRWTSLSHLKMRLFRRTSIVLKDFFTSLTVLTSLTTLSLKANVVKSSDKIRLTVSWLDIESLHLNLPLLTDLEVDYTLEPISDDELDKIRCLTPAKSVKAISYNHKYIDALWVLYFALKYPDISKLAFTPSSLRKQLNTTAYDQKRHLDDIKLLSTLDQFFPHLKTITTPIASHNGWPMSIFYDTLQKSGINTKRLEVYINASHLNSQDGFNACLKPISESLEILWQTASYSTSGKNFTDEFALYPNLVELYMGIDWQMDIDIILDNCPILRSLYLRKFCINQSKKTQQSSNHSRNHGQHPLQKLQMTSTKISIDAFKYLFIRCKKLSLVKLDEVGFTESNFEETGQVLLDMWSFQLDTLILYNIKIGADVIKYYVIEQLDTTPASGTATDGRELDTDCQEQPIRSNWYHVCLDENNSKRIVSWELGVPDIEYFQEYYRDFKRRKMEDEKTEEKGDKFNNYVPKRSWKKNLGEGSLVFRMRSINSYFLYDKKYRVFKRIRQQKYREHLLKYVREKWCVPITYLRIRMNMRVLKCMLTKYVTQNEKVNKVIFRNMIESELFRESFTTILDTLHIKEIYQKNFNRVWALSIEKPEHDPKKYIPVLQQNFSRIRYLLYNENNERSHIVSETIDWSLWKSLTHLEIRLKSGLFLFEEIFKRLSIFPGLISFVIRPVASYENCGPLFLWTCFELLHQSLPKLEHLELYYALAPVPEYDFEVMKNVIQASNMTKISFNMNYLDTFWIFYFARKYPNLLYFYDIKNCPDQASKDIFYDKQQYQDQLKLLSTVDEFFPLLKKAKTDYTTFNGWPFSIFYQTLHHFGSKLEHIEHTTSRRAYELSYSDDCIKPITNRLKYMTISGDHFPRVRRYQSLSSFYPRLGYLCIKDAFVDFENIFENCHVLRSLRLYKCRVWSFTNEDYTYTPYSQDPPHPLQNLEIISTEVTPNLVKYISFRCQQLKFLFLTNFLYDYRPGKNIAHNMFEMPFTQLETLIVCHKIEGDNIVKFCGIEQMENSDISLLSLYQGNEEESSRSNWYHLCLDKTNRKPRFIQWELGRRDVEFAKRYYCKRLKGKRMKQKIRKDMKIYGSYYDGMGYIARRFWKKDLEHGIFLFRLKSVQRHFLDFKDGALLRKIRRGDVIKEQSYSYWR</sequence>
<evidence type="ECO:0000259" key="1">
    <source>
        <dbReference type="PROSITE" id="PS50181"/>
    </source>
</evidence>
<protein>
    <recommendedName>
        <fullName evidence="1">F-box domain-containing protein</fullName>
    </recommendedName>
</protein>
<evidence type="ECO:0000313" key="3">
    <source>
        <dbReference type="Proteomes" id="UP000077315"/>
    </source>
</evidence>
<dbReference type="GeneID" id="29003470"/>
<dbReference type="InParanoid" id="A0A162ZGX5"/>
<dbReference type="InterPro" id="IPR032675">
    <property type="entry name" value="LRR_dom_sf"/>
</dbReference>
<name>A0A162ZGX5_PHYB8</name>
<dbReference type="VEuPathDB" id="FungiDB:PHYBLDRAFT_71928"/>
<keyword evidence="3" id="KW-1185">Reference proteome</keyword>
<evidence type="ECO:0000313" key="2">
    <source>
        <dbReference type="EMBL" id="OAD66641.1"/>
    </source>
</evidence>
<proteinExistence type="predicted"/>
<dbReference type="PROSITE" id="PS50181">
    <property type="entry name" value="FBOX"/>
    <property type="match status" value="1"/>
</dbReference>
<accession>A0A162ZGX5</accession>
<dbReference type="SUPFAM" id="SSF52047">
    <property type="entry name" value="RNI-like"/>
    <property type="match status" value="2"/>
</dbReference>
<gene>
    <name evidence="2" type="ORF">PHYBLDRAFT_71928</name>
</gene>
<dbReference type="InterPro" id="IPR001810">
    <property type="entry name" value="F-box_dom"/>
</dbReference>
<dbReference type="EMBL" id="KV441001">
    <property type="protein sequence ID" value="OAD66641.1"/>
    <property type="molecule type" value="Genomic_DNA"/>
</dbReference>